<dbReference type="EMBL" id="CP002394">
    <property type="protein sequence ID" value="ADU28352.1"/>
    <property type="molecule type" value="Genomic_DNA"/>
</dbReference>
<accession>E6TSD7</accession>
<feature type="transmembrane region" description="Helical" evidence="1">
    <location>
        <begin position="6"/>
        <end position="27"/>
    </location>
</feature>
<protein>
    <submittedName>
        <fullName evidence="2">Spore cortex biosynthesis protein YabQ</fullName>
    </submittedName>
</protein>
<evidence type="ECO:0000313" key="2">
    <source>
        <dbReference type="EMBL" id="ADU28352.1"/>
    </source>
</evidence>
<feature type="transmembrane region" description="Helical" evidence="1">
    <location>
        <begin position="68"/>
        <end position="86"/>
    </location>
</feature>
<dbReference type="Pfam" id="PF09578">
    <property type="entry name" value="Spore_YabQ"/>
    <property type="match status" value="1"/>
</dbReference>
<dbReference type="eggNOG" id="ENOG5032RAH">
    <property type="taxonomic scope" value="Bacteria"/>
</dbReference>
<dbReference type="InterPro" id="IPR019074">
    <property type="entry name" value="YabQ"/>
</dbReference>
<dbReference type="AlphaFoldDB" id="E6TSD7"/>
<keyword evidence="1" id="KW-0472">Membrane</keyword>
<name>E6TSD7_EVAC2</name>
<dbReference type="HOGENOM" id="CLU_113225_0_0_9"/>
<dbReference type="NCBIfam" id="TIGR02893">
    <property type="entry name" value="spore_yabQ"/>
    <property type="match status" value="1"/>
</dbReference>
<sequence>MTLEVQFLSMVASAATGLWFGASFDTYKRFVGSSKSFRWTLLINDLLFWLLQSLIFFYVLLQVNQGEVRIYMFFALLLGYSMYRALLENMYRQLLEKLIRFFQKLFRTIIRCINAFIINPLKWLLQVIISLSIIILTACWKIISFILKLLLSPFRWLIDKYVKAFGNPFEKVIEAFKRIKHKLLKAWSNLFDKRDE</sequence>
<keyword evidence="3" id="KW-1185">Reference proteome</keyword>
<dbReference type="Proteomes" id="UP000001401">
    <property type="component" value="Chromosome"/>
</dbReference>
<reference evidence="2" key="1">
    <citation type="submission" date="2010-12" db="EMBL/GenBank/DDBJ databases">
        <title>Complete sequence of Bacillus cellulosilyticus DSM 2522.</title>
        <authorList>
            <consortium name="US DOE Joint Genome Institute"/>
            <person name="Lucas S."/>
            <person name="Copeland A."/>
            <person name="Lapidus A."/>
            <person name="Cheng J.-F."/>
            <person name="Bruce D."/>
            <person name="Goodwin L."/>
            <person name="Pitluck S."/>
            <person name="Chertkov O."/>
            <person name="Detter J.C."/>
            <person name="Han C."/>
            <person name="Tapia R."/>
            <person name="Land M."/>
            <person name="Hauser L."/>
            <person name="Jeffries C."/>
            <person name="Kyrpides N."/>
            <person name="Ivanova N."/>
            <person name="Mikhailova N."/>
            <person name="Brumm P."/>
            <person name="Mead D."/>
            <person name="Woyke T."/>
        </authorList>
    </citation>
    <scope>NUCLEOTIDE SEQUENCE [LARGE SCALE GENOMIC DNA]</scope>
    <source>
        <strain evidence="2">DSM 2522</strain>
    </source>
</reference>
<dbReference type="RefSeq" id="WP_013486695.1">
    <property type="nucleotide sequence ID" value="NC_014829.1"/>
</dbReference>
<feature type="transmembrane region" description="Helical" evidence="1">
    <location>
        <begin position="39"/>
        <end position="62"/>
    </location>
</feature>
<dbReference type="STRING" id="649639.Bcell_0060"/>
<keyword evidence="1" id="KW-1133">Transmembrane helix</keyword>
<organism evidence="2 3">
    <name type="scientific">Evansella cellulosilytica (strain ATCC 21833 / DSM 2522 / FERM P-1141 / JCM 9156 / N-4)</name>
    <name type="common">Bacillus cellulosilyticus</name>
    <dbReference type="NCBI Taxonomy" id="649639"/>
    <lineage>
        <taxon>Bacteria</taxon>
        <taxon>Bacillati</taxon>
        <taxon>Bacillota</taxon>
        <taxon>Bacilli</taxon>
        <taxon>Bacillales</taxon>
        <taxon>Bacillaceae</taxon>
        <taxon>Evansella</taxon>
    </lineage>
</organism>
<evidence type="ECO:0000313" key="3">
    <source>
        <dbReference type="Proteomes" id="UP000001401"/>
    </source>
</evidence>
<keyword evidence="1" id="KW-0812">Transmembrane</keyword>
<feature type="transmembrane region" description="Helical" evidence="1">
    <location>
        <begin position="123"/>
        <end position="151"/>
    </location>
</feature>
<evidence type="ECO:0000256" key="1">
    <source>
        <dbReference type="SAM" id="Phobius"/>
    </source>
</evidence>
<dbReference type="OrthoDB" id="1653819at2"/>
<dbReference type="KEGG" id="bco:Bcell_0060"/>
<proteinExistence type="predicted"/>
<gene>
    <name evidence="2" type="ordered locus">Bcell_0060</name>
</gene>